<dbReference type="EMBL" id="CP114014">
    <property type="protein sequence ID" value="XAY03562.1"/>
    <property type="molecule type" value="Genomic_DNA"/>
</dbReference>
<evidence type="ECO:0008006" key="4">
    <source>
        <dbReference type="Google" id="ProtNLM"/>
    </source>
</evidence>
<evidence type="ECO:0000259" key="2">
    <source>
        <dbReference type="Pfam" id="PF13338"/>
    </source>
</evidence>
<dbReference type="InterPro" id="IPR025159">
    <property type="entry name" value="AbiEi_N"/>
</dbReference>
<proteinExistence type="predicted"/>
<sequence length="299" mass="33020">MTKTPIPRRLRRIAERQHGRLTRTQLRDAGATRRQIERWMASGWLTREHRGVYVLGARPRDRTGVFAAALHALGPSAVLSFRSAGAIWLLLTGAVPVEVTVPPTTGRANRRRIRVHRAEVPAEHVTVKDGLRVTSLVRTILDLAAVLPPQQLARAFEQAQVRHHLTPEAVAIEVLCRGGRVGTPTLRSLLEGAVDPAAVASVLELRFLALCQHHGLPRPLVNVPLGSFVPDFRWPDAMVVVETDSRAFHSSVASRRRDAAKDAWLAEQGYVVIRLRWTDVTADTEGTANRIRAALDGAR</sequence>
<dbReference type="SUPFAM" id="SSF52980">
    <property type="entry name" value="Restriction endonuclease-like"/>
    <property type="match status" value="1"/>
</dbReference>
<dbReference type="KEGG" id="parq:DSM112329_00381"/>
<feature type="domain" description="DUF559" evidence="1">
    <location>
        <begin position="223"/>
        <end position="295"/>
    </location>
</feature>
<feature type="domain" description="AbiEi antitoxin N-terminal" evidence="2">
    <location>
        <begin position="8"/>
        <end position="55"/>
    </location>
</feature>
<reference evidence="3" key="1">
    <citation type="submission" date="2022-12" db="EMBL/GenBank/DDBJ databases">
        <title>Paraconexibacter alkalitolerans sp. nov. and Baekduia alba sp. nov., isolated from soil and emended description of the genera Paraconexibacter (Chun et al., 2020) and Baekduia (An et al., 2020).</title>
        <authorList>
            <person name="Vieira S."/>
            <person name="Huber K.J."/>
            <person name="Geppert A."/>
            <person name="Wolf J."/>
            <person name="Neumann-Schaal M."/>
            <person name="Muesken M."/>
            <person name="Overmann J."/>
        </authorList>
    </citation>
    <scope>NUCLEOTIDE SEQUENCE</scope>
    <source>
        <strain evidence="3">AEG42_29</strain>
    </source>
</reference>
<dbReference type="Gene3D" id="3.40.960.10">
    <property type="entry name" value="VSR Endonuclease"/>
    <property type="match status" value="1"/>
</dbReference>
<organism evidence="3">
    <name type="scientific">Paraconexibacter sp. AEG42_29</name>
    <dbReference type="NCBI Taxonomy" id="2997339"/>
    <lineage>
        <taxon>Bacteria</taxon>
        <taxon>Bacillati</taxon>
        <taxon>Actinomycetota</taxon>
        <taxon>Thermoleophilia</taxon>
        <taxon>Solirubrobacterales</taxon>
        <taxon>Paraconexibacteraceae</taxon>
        <taxon>Paraconexibacter</taxon>
    </lineage>
</organism>
<dbReference type="Pfam" id="PF13338">
    <property type="entry name" value="AbiEi_4"/>
    <property type="match status" value="1"/>
</dbReference>
<dbReference type="Pfam" id="PF04480">
    <property type="entry name" value="DUF559"/>
    <property type="match status" value="1"/>
</dbReference>
<dbReference type="InterPro" id="IPR011335">
    <property type="entry name" value="Restrct_endonuc-II-like"/>
</dbReference>
<accession>A0AAU7AQB7</accession>
<name>A0AAU7AQB7_9ACTN</name>
<dbReference type="AlphaFoldDB" id="A0AAU7AQB7"/>
<evidence type="ECO:0000313" key="3">
    <source>
        <dbReference type="EMBL" id="XAY03562.1"/>
    </source>
</evidence>
<dbReference type="InterPro" id="IPR007569">
    <property type="entry name" value="DUF559"/>
</dbReference>
<protein>
    <recommendedName>
        <fullName evidence="4">DUF559 domain-containing protein</fullName>
    </recommendedName>
</protein>
<evidence type="ECO:0000259" key="1">
    <source>
        <dbReference type="Pfam" id="PF04480"/>
    </source>
</evidence>
<gene>
    <name evidence="3" type="ORF">DSM112329_00381</name>
</gene>
<dbReference type="RefSeq" id="WP_354700118.1">
    <property type="nucleotide sequence ID" value="NZ_CP114014.1"/>
</dbReference>